<organism evidence="1 2">
    <name type="scientific">Brassica oleracea var. oleracea</name>
    <dbReference type="NCBI Taxonomy" id="109376"/>
    <lineage>
        <taxon>Eukaryota</taxon>
        <taxon>Viridiplantae</taxon>
        <taxon>Streptophyta</taxon>
        <taxon>Embryophyta</taxon>
        <taxon>Tracheophyta</taxon>
        <taxon>Spermatophyta</taxon>
        <taxon>Magnoliopsida</taxon>
        <taxon>eudicotyledons</taxon>
        <taxon>Gunneridae</taxon>
        <taxon>Pentapetalae</taxon>
        <taxon>rosids</taxon>
        <taxon>malvids</taxon>
        <taxon>Brassicales</taxon>
        <taxon>Brassicaceae</taxon>
        <taxon>Brassiceae</taxon>
        <taxon>Brassica</taxon>
    </lineage>
</organism>
<evidence type="ECO:0000313" key="2">
    <source>
        <dbReference type="Proteomes" id="UP000032141"/>
    </source>
</evidence>
<protein>
    <submittedName>
        <fullName evidence="1">Uncharacterized protein</fullName>
    </submittedName>
</protein>
<keyword evidence="2" id="KW-1185">Reference proteome</keyword>
<reference evidence="1" key="2">
    <citation type="submission" date="2015-03" db="UniProtKB">
        <authorList>
            <consortium name="EnsemblPlants"/>
        </authorList>
    </citation>
    <scope>IDENTIFICATION</scope>
</reference>
<dbReference type="Gramene" id="Bo5g083980.1">
    <property type="protein sequence ID" value="Bo5g083980.1"/>
    <property type="gene ID" value="Bo5g083980"/>
</dbReference>
<dbReference type="EnsemblPlants" id="Bo5g083980.1">
    <property type="protein sequence ID" value="Bo5g083980.1"/>
    <property type="gene ID" value="Bo5g083980"/>
</dbReference>
<dbReference type="AlphaFoldDB" id="A0A0D3CGC6"/>
<dbReference type="HOGENOM" id="CLU_3090022_0_0_1"/>
<reference evidence="1 2" key="1">
    <citation type="journal article" date="2014" name="Genome Biol.">
        <title>Transcriptome and methylome profiling reveals relics of genome dominance in the mesopolyploid Brassica oleracea.</title>
        <authorList>
            <person name="Parkin I.A."/>
            <person name="Koh C."/>
            <person name="Tang H."/>
            <person name="Robinson S.J."/>
            <person name="Kagale S."/>
            <person name="Clarke W.E."/>
            <person name="Town C.D."/>
            <person name="Nixon J."/>
            <person name="Krishnakumar V."/>
            <person name="Bidwell S.L."/>
            <person name="Denoeud F."/>
            <person name="Belcram H."/>
            <person name="Links M.G."/>
            <person name="Just J."/>
            <person name="Clarke C."/>
            <person name="Bender T."/>
            <person name="Huebert T."/>
            <person name="Mason A.S."/>
            <person name="Pires J.C."/>
            <person name="Barker G."/>
            <person name="Moore J."/>
            <person name="Walley P.G."/>
            <person name="Manoli S."/>
            <person name="Batley J."/>
            <person name="Edwards D."/>
            <person name="Nelson M.N."/>
            <person name="Wang X."/>
            <person name="Paterson A.H."/>
            <person name="King G."/>
            <person name="Bancroft I."/>
            <person name="Chalhoub B."/>
            <person name="Sharpe A.G."/>
        </authorList>
    </citation>
    <scope>NUCLEOTIDE SEQUENCE</scope>
    <source>
        <strain evidence="1 2">cv. TO1000</strain>
    </source>
</reference>
<accession>A0A0D3CGC6</accession>
<name>A0A0D3CGC6_BRAOL</name>
<proteinExistence type="predicted"/>
<sequence length="52" mass="6030">MIEPCTASTEPVRVLPNHLDKPKLTVEPDLTWIMPELTWIMPDLTWIMPDLT</sequence>
<dbReference type="Proteomes" id="UP000032141">
    <property type="component" value="Chromosome C5"/>
</dbReference>
<evidence type="ECO:0000313" key="1">
    <source>
        <dbReference type="EnsemblPlants" id="Bo5g083980.1"/>
    </source>
</evidence>